<evidence type="ECO:0000313" key="1">
    <source>
        <dbReference type="EMBL" id="RLM99293.1"/>
    </source>
</evidence>
<accession>A0A3L6R9P3</accession>
<organism evidence="1 2">
    <name type="scientific">Panicum miliaceum</name>
    <name type="common">Proso millet</name>
    <name type="synonym">Broomcorn millet</name>
    <dbReference type="NCBI Taxonomy" id="4540"/>
    <lineage>
        <taxon>Eukaryota</taxon>
        <taxon>Viridiplantae</taxon>
        <taxon>Streptophyta</taxon>
        <taxon>Embryophyta</taxon>
        <taxon>Tracheophyta</taxon>
        <taxon>Spermatophyta</taxon>
        <taxon>Magnoliopsida</taxon>
        <taxon>Liliopsida</taxon>
        <taxon>Poales</taxon>
        <taxon>Poaceae</taxon>
        <taxon>PACMAD clade</taxon>
        <taxon>Panicoideae</taxon>
        <taxon>Panicodae</taxon>
        <taxon>Paniceae</taxon>
        <taxon>Panicinae</taxon>
        <taxon>Panicum</taxon>
        <taxon>Panicum sect. Panicum</taxon>
    </lineage>
</organism>
<dbReference type="AlphaFoldDB" id="A0A3L6R9P3"/>
<gene>
    <name evidence="1" type="ORF">C2845_PM06G13880</name>
</gene>
<reference evidence="2" key="1">
    <citation type="journal article" date="2019" name="Nat. Commun.">
        <title>The genome of broomcorn millet.</title>
        <authorList>
            <person name="Zou C."/>
            <person name="Miki D."/>
            <person name="Li D."/>
            <person name="Tang Q."/>
            <person name="Xiao L."/>
            <person name="Rajput S."/>
            <person name="Deng P."/>
            <person name="Jia W."/>
            <person name="Huang R."/>
            <person name="Zhang M."/>
            <person name="Sun Y."/>
            <person name="Hu J."/>
            <person name="Fu X."/>
            <person name="Schnable P.S."/>
            <person name="Li F."/>
            <person name="Zhang H."/>
            <person name="Feng B."/>
            <person name="Zhu X."/>
            <person name="Liu R."/>
            <person name="Schnable J.C."/>
            <person name="Zhu J.-K."/>
            <person name="Zhang H."/>
        </authorList>
    </citation>
    <scope>NUCLEOTIDE SEQUENCE [LARGE SCALE GENOMIC DNA]</scope>
</reference>
<dbReference type="EMBL" id="PQIB02000009">
    <property type="protein sequence ID" value="RLM99293.1"/>
    <property type="molecule type" value="Genomic_DNA"/>
</dbReference>
<sequence>MDGVLRIPTQSSSYSSPLSLAMVNGEESSAKCRRKLQPTCAHGRSVPACHRGARGLLSAYYLVIADLSSLALVTAASGTP</sequence>
<evidence type="ECO:0000313" key="2">
    <source>
        <dbReference type="Proteomes" id="UP000275267"/>
    </source>
</evidence>
<name>A0A3L6R9P3_PANMI</name>
<keyword evidence="2" id="KW-1185">Reference proteome</keyword>
<protein>
    <submittedName>
        <fullName evidence="1">Transcription factor PCF2-like</fullName>
    </submittedName>
</protein>
<proteinExistence type="predicted"/>
<comment type="caution">
    <text evidence="1">The sequence shown here is derived from an EMBL/GenBank/DDBJ whole genome shotgun (WGS) entry which is preliminary data.</text>
</comment>
<dbReference type="Proteomes" id="UP000275267">
    <property type="component" value="Unassembled WGS sequence"/>
</dbReference>